<accession>A0A7U4J9M1</accession>
<dbReference type="RefSeq" id="WP_044333198.1">
    <property type="nucleotide sequence ID" value="NZ_CP010836.1"/>
</dbReference>
<dbReference type="AlphaFoldDB" id="A0A7U4J9M1"/>
<reference evidence="2 3" key="2">
    <citation type="submission" date="2015-02" db="EMBL/GenBank/DDBJ databases">
        <title>The complete genome of Sphingomonas hengshuiensis sp. WHSC-8 isolated from soil of Hengshui Lake.</title>
        <authorList>
            <person name="Wei S."/>
            <person name="Guo J."/>
            <person name="Su C."/>
            <person name="Wu R."/>
            <person name="Zhang Z."/>
            <person name="Liang K."/>
            <person name="Li H."/>
            <person name="Wang T."/>
            <person name="Liu H."/>
            <person name="Zhang C."/>
            <person name="Li Z."/>
            <person name="Wang Q."/>
            <person name="Meng J."/>
        </authorList>
    </citation>
    <scope>NUCLEOTIDE SEQUENCE [LARGE SCALE GENOMIC DNA]</scope>
    <source>
        <strain evidence="2 3">WHSC-8</strain>
    </source>
</reference>
<feature type="transmembrane region" description="Helical" evidence="1">
    <location>
        <begin position="102"/>
        <end position="123"/>
    </location>
</feature>
<feature type="transmembrane region" description="Helical" evidence="1">
    <location>
        <begin position="135"/>
        <end position="155"/>
    </location>
</feature>
<dbReference type="Proteomes" id="UP000032300">
    <property type="component" value="Chromosome"/>
</dbReference>
<gene>
    <name evidence="2" type="ORF">TS85_14760</name>
</gene>
<feature type="transmembrane region" description="Helical" evidence="1">
    <location>
        <begin position="75"/>
        <end position="96"/>
    </location>
</feature>
<evidence type="ECO:0008006" key="4">
    <source>
        <dbReference type="Google" id="ProtNLM"/>
    </source>
</evidence>
<keyword evidence="1" id="KW-0472">Membrane</keyword>
<evidence type="ECO:0000256" key="1">
    <source>
        <dbReference type="SAM" id="Phobius"/>
    </source>
</evidence>
<evidence type="ECO:0000313" key="2">
    <source>
        <dbReference type="EMBL" id="AJP72766.1"/>
    </source>
</evidence>
<keyword evidence="3" id="KW-1185">Reference proteome</keyword>
<sequence length="156" mass="16751">MTTPPEPLRPLGRTALWLGYAGLLPQMLGLLLFAIDGEMRWVVPAAGLFYAALIFSFVGGAWWGAAVASGREAPWLFVVAVLPSLIGWAALLPWLWGWDWPAGYLVAIGVLLAASPLVDRWLVRVVAMPGDWMTLRTRLSVGLGAMTVLLGVLAAA</sequence>
<organism evidence="2 3">
    <name type="scientific">Sphingomonas hengshuiensis</name>
    <dbReference type="NCBI Taxonomy" id="1609977"/>
    <lineage>
        <taxon>Bacteria</taxon>
        <taxon>Pseudomonadati</taxon>
        <taxon>Pseudomonadota</taxon>
        <taxon>Alphaproteobacteria</taxon>
        <taxon>Sphingomonadales</taxon>
        <taxon>Sphingomonadaceae</taxon>
        <taxon>Sphingomonas</taxon>
    </lineage>
</organism>
<feature type="transmembrane region" description="Helical" evidence="1">
    <location>
        <begin position="41"/>
        <end position="63"/>
    </location>
</feature>
<feature type="transmembrane region" description="Helical" evidence="1">
    <location>
        <begin position="15"/>
        <end position="35"/>
    </location>
</feature>
<name>A0A7U4J9M1_9SPHN</name>
<dbReference type="InterPro" id="IPR021836">
    <property type="entry name" value="DUF3429"/>
</dbReference>
<dbReference type="KEGG" id="sphi:TS85_14760"/>
<evidence type="ECO:0000313" key="3">
    <source>
        <dbReference type="Proteomes" id="UP000032300"/>
    </source>
</evidence>
<proteinExistence type="predicted"/>
<dbReference type="Pfam" id="PF11911">
    <property type="entry name" value="DUF3429"/>
    <property type="match status" value="1"/>
</dbReference>
<keyword evidence="1" id="KW-1133">Transmembrane helix</keyword>
<dbReference type="EMBL" id="CP010836">
    <property type="protein sequence ID" value="AJP72766.1"/>
    <property type="molecule type" value="Genomic_DNA"/>
</dbReference>
<reference evidence="2 3" key="1">
    <citation type="journal article" date="2015" name="Int. J. Syst. Evol. Microbiol.">
        <title>Sphingomonas hengshuiensis sp. nov., isolated from lake wetland.</title>
        <authorList>
            <person name="Wei S."/>
            <person name="Wang T."/>
            <person name="Liu H."/>
            <person name="Zhang C."/>
            <person name="Guo J."/>
            <person name="Wang Q."/>
            <person name="Liang K."/>
            <person name="Zhang Z."/>
        </authorList>
    </citation>
    <scope>NUCLEOTIDE SEQUENCE [LARGE SCALE GENOMIC DNA]</scope>
    <source>
        <strain evidence="2 3">WHSC-8</strain>
    </source>
</reference>
<protein>
    <recommendedName>
        <fullName evidence="4">DUF3429 domain-containing protein</fullName>
    </recommendedName>
</protein>
<keyword evidence="1" id="KW-0812">Transmembrane</keyword>
<dbReference type="OrthoDB" id="5297436at2"/>